<protein>
    <submittedName>
        <fullName evidence="1">Capsular biosynthesis protein</fullName>
    </submittedName>
</protein>
<dbReference type="InterPro" id="IPR016873">
    <property type="entry name" value="Caps_polysacc_synth_BcbE_prd"/>
</dbReference>
<evidence type="ECO:0000313" key="2">
    <source>
        <dbReference type="Proteomes" id="UP000428328"/>
    </source>
</evidence>
<gene>
    <name evidence="1" type="ORF">GM415_05390</name>
</gene>
<dbReference type="SUPFAM" id="SSF53448">
    <property type="entry name" value="Nucleotide-diphospho-sugar transferases"/>
    <property type="match status" value="1"/>
</dbReference>
<evidence type="ECO:0000313" key="1">
    <source>
        <dbReference type="EMBL" id="QGY39574.1"/>
    </source>
</evidence>
<dbReference type="AlphaFoldDB" id="A0A6I6JPL6"/>
<name>A0A6I6JPL6_9BACT</name>
<sequence>MIVIPMAGLSSRFAKAGYVLPKYMLEAHGKSLFRHAVESFSRYFGDTPFLFVLRDVVGTRAFVEEECRDMGVADTRVVALEDLTRGQAETVLMGIDLAGVDDDVPLTIFNIDSVRPGFVHPEWADRCDGYLEVFRGEGAHWSFVDPSQRNDGRVRRTTEKVRISDLCSNGLYHFARAGDFREAVAVQAALSGDRFQGGELYVAPLYNELIARKRDIRYRVVDRDAVQFSGTPEEYEAFCRRPLSKGADA</sequence>
<dbReference type="PIRSF" id="PIRSF028162">
    <property type="entry name" value="BcbE_prd"/>
    <property type="match status" value="1"/>
</dbReference>
<dbReference type="Proteomes" id="UP000428328">
    <property type="component" value="Chromosome"/>
</dbReference>
<keyword evidence="2" id="KW-1185">Reference proteome</keyword>
<organism evidence="1 2">
    <name type="scientific">Pseudodesulfovibrio cashew</name>
    <dbReference type="NCBI Taxonomy" id="2678688"/>
    <lineage>
        <taxon>Bacteria</taxon>
        <taxon>Pseudomonadati</taxon>
        <taxon>Thermodesulfobacteriota</taxon>
        <taxon>Desulfovibrionia</taxon>
        <taxon>Desulfovibrionales</taxon>
        <taxon>Desulfovibrionaceae</taxon>
    </lineage>
</organism>
<dbReference type="Gene3D" id="3.90.550.10">
    <property type="entry name" value="Spore Coat Polysaccharide Biosynthesis Protein SpsA, Chain A"/>
    <property type="match status" value="1"/>
</dbReference>
<dbReference type="KEGG" id="psel:GM415_05390"/>
<accession>A0A6I6JPL6</accession>
<dbReference type="InterPro" id="IPR029044">
    <property type="entry name" value="Nucleotide-diphossugar_trans"/>
</dbReference>
<dbReference type="EMBL" id="CP046400">
    <property type="protein sequence ID" value="QGY39574.1"/>
    <property type="molecule type" value="Genomic_DNA"/>
</dbReference>
<dbReference type="RefSeq" id="WP_158946800.1">
    <property type="nucleotide sequence ID" value="NZ_CP046400.1"/>
</dbReference>
<proteinExistence type="predicted"/>
<dbReference type="CDD" id="cd04183">
    <property type="entry name" value="GT2_BcE_like"/>
    <property type="match status" value="1"/>
</dbReference>
<reference evidence="1 2" key="1">
    <citation type="submission" date="2019-11" db="EMBL/GenBank/DDBJ databases">
        <authorList>
            <person name="Zheng R.K."/>
            <person name="Sun C.M."/>
        </authorList>
    </citation>
    <scope>NUCLEOTIDE SEQUENCE [LARGE SCALE GENOMIC DNA]</scope>
    <source>
        <strain evidence="1 2">SRB007</strain>
    </source>
</reference>